<proteinExistence type="predicted"/>
<accession>A0AAD1VMS7</accession>
<dbReference type="AlphaFoldDB" id="A0AAD1VMS7"/>
<dbReference type="EMBL" id="OW240912">
    <property type="protein sequence ID" value="CAH2223610.1"/>
    <property type="molecule type" value="Genomic_DNA"/>
</dbReference>
<sequence>YFSLTPNSHGRSQIANGTKAFPNPYYYLSAHIMQLYVIVTFESTCKTVAQYPPSQRGEHN</sequence>
<name>A0AAD1VMS7_PELCU</name>
<organism evidence="1 2">
    <name type="scientific">Pelobates cultripes</name>
    <name type="common">Western spadefoot toad</name>
    <dbReference type="NCBI Taxonomy" id="61616"/>
    <lineage>
        <taxon>Eukaryota</taxon>
        <taxon>Metazoa</taxon>
        <taxon>Chordata</taxon>
        <taxon>Craniata</taxon>
        <taxon>Vertebrata</taxon>
        <taxon>Euteleostomi</taxon>
        <taxon>Amphibia</taxon>
        <taxon>Batrachia</taxon>
        <taxon>Anura</taxon>
        <taxon>Pelobatoidea</taxon>
        <taxon>Pelobatidae</taxon>
        <taxon>Pelobates</taxon>
    </lineage>
</organism>
<gene>
    <name evidence="1" type="ORF">PECUL_23A038787</name>
</gene>
<protein>
    <submittedName>
        <fullName evidence="1">Uncharacterized protein</fullName>
    </submittedName>
</protein>
<dbReference type="Proteomes" id="UP001295444">
    <property type="component" value="Chromosome 01"/>
</dbReference>
<keyword evidence="2" id="KW-1185">Reference proteome</keyword>
<feature type="non-terminal residue" evidence="1">
    <location>
        <position position="1"/>
    </location>
</feature>
<reference evidence="1" key="1">
    <citation type="submission" date="2022-03" db="EMBL/GenBank/DDBJ databases">
        <authorList>
            <person name="Alioto T."/>
            <person name="Alioto T."/>
            <person name="Gomez Garrido J."/>
        </authorList>
    </citation>
    <scope>NUCLEOTIDE SEQUENCE</scope>
</reference>
<evidence type="ECO:0000313" key="2">
    <source>
        <dbReference type="Proteomes" id="UP001295444"/>
    </source>
</evidence>
<feature type="non-terminal residue" evidence="1">
    <location>
        <position position="60"/>
    </location>
</feature>
<evidence type="ECO:0000313" key="1">
    <source>
        <dbReference type="EMBL" id="CAH2223610.1"/>
    </source>
</evidence>